<dbReference type="Proteomes" id="UP000000598">
    <property type="component" value="Chromosome F"/>
</dbReference>
<dbReference type="PaxDb" id="284590-Q6CJX6"/>
<evidence type="ECO:0000256" key="3">
    <source>
        <dbReference type="ARBA" id="ARBA00008802"/>
    </source>
</evidence>
<dbReference type="PANTHER" id="PTHR10835:SF0">
    <property type="entry name" value="SQUALENE MONOOXYGENASE"/>
    <property type="match status" value="1"/>
</dbReference>
<evidence type="ECO:0000256" key="1">
    <source>
        <dbReference type="ARBA" id="ARBA00001974"/>
    </source>
</evidence>
<keyword evidence="9" id="KW-0472">Membrane</keyword>
<dbReference type="SUPFAM" id="SSF51905">
    <property type="entry name" value="FAD/NAD(P)-binding domain"/>
    <property type="match status" value="1"/>
</dbReference>
<evidence type="ECO:0000259" key="11">
    <source>
        <dbReference type="Pfam" id="PF08491"/>
    </source>
</evidence>
<dbReference type="eggNOG" id="KOG1298">
    <property type="taxonomic scope" value="Eukaryota"/>
</dbReference>
<dbReference type="AlphaFoldDB" id="Q6CJX6"/>
<accession>Q6CJX6</accession>
<proteinExistence type="inferred from homology"/>
<keyword evidence="6 10" id="KW-0274">FAD</keyword>
<evidence type="ECO:0000313" key="13">
    <source>
        <dbReference type="Proteomes" id="UP000000598"/>
    </source>
</evidence>
<dbReference type="STRING" id="284590.Q6CJX6"/>
<keyword evidence="10" id="KW-0256">Endoplasmic reticulum</keyword>
<evidence type="ECO:0000256" key="9">
    <source>
        <dbReference type="ARBA" id="ARBA00023136"/>
    </source>
</evidence>
<dbReference type="InParanoid" id="Q6CJX6"/>
<dbReference type="InterPro" id="IPR013698">
    <property type="entry name" value="Squalene_epoxidase"/>
</dbReference>
<evidence type="ECO:0000256" key="10">
    <source>
        <dbReference type="RuleBase" id="RU367121"/>
    </source>
</evidence>
<evidence type="ECO:0000256" key="8">
    <source>
        <dbReference type="ARBA" id="ARBA00023002"/>
    </source>
</evidence>
<dbReference type="GO" id="GO:0050660">
    <property type="term" value="F:flavin adenine dinucleotide binding"/>
    <property type="evidence" value="ECO:0007669"/>
    <property type="project" value="UniProtKB-UniRule"/>
</dbReference>
<dbReference type="Pfam" id="PF08491">
    <property type="entry name" value="SE"/>
    <property type="match status" value="1"/>
</dbReference>
<dbReference type="InterPro" id="IPR036188">
    <property type="entry name" value="FAD/NAD-bd_sf"/>
</dbReference>
<dbReference type="EMBL" id="CR382126">
    <property type="protein sequence ID" value="CAG98471.1"/>
    <property type="molecule type" value="Genomic_DNA"/>
</dbReference>
<evidence type="ECO:0000256" key="4">
    <source>
        <dbReference type="ARBA" id="ARBA00012312"/>
    </source>
</evidence>
<keyword evidence="7" id="KW-0492">Microsome</keyword>
<name>Q6CJX6_KLULA</name>
<evidence type="ECO:0000313" key="12">
    <source>
        <dbReference type="EMBL" id="CAG98471.1"/>
    </source>
</evidence>
<evidence type="ECO:0000256" key="7">
    <source>
        <dbReference type="ARBA" id="ARBA00022848"/>
    </source>
</evidence>
<dbReference type="PRINTS" id="PR00420">
    <property type="entry name" value="RNGMNOXGNASE"/>
</dbReference>
<dbReference type="Gene3D" id="3.50.50.60">
    <property type="entry name" value="FAD/NAD(P)-binding domain"/>
    <property type="match status" value="2"/>
</dbReference>
<dbReference type="KEGG" id="kla:KLLA0_F15224g"/>
<organism evidence="12 13">
    <name type="scientific">Kluyveromyces lactis (strain ATCC 8585 / CBS 2359 / DSM 70799 / NBRC 1267 / NRRL Y-1140 / WM37)</name>
    <name type="common">Yeast</name>
    <name type="synonym">Candida sphaerica</name>
    <dbReference type="NCBI Taxonomy" id="284590"/>
    <lineage>
        <taxon>Eukaryota</taxon>
        <taxon>Fungi</taxon>
        <taxon>Dikarya</taxon>
        <taxon>Ascomycota</taxon>
        <taxon>Saccharomycotina</taxon>
        <taxon>Saccharomycetes</taxon>
        <taxon>Saccharomycetales</taxon>
        <taxon>Saccharomycetaceae</taxon>
        <taxon>Kluyveromyces</taxon>
    </lineage>
</organism>
<comment type="similarity">
    <text evidence="3 10">Belongs to the squalene monooxygenase family.</text>
</comment>
<keyword evidence="5 10" id="KW-0285">Flavoprotein</keyword>
<sequence length="500" mass="55298">MSDSVDVKAIPKELLSASSEIVYDAIVVGCGVVGPCIATGLARKGKKVLIVERDWTMPDRIVGELMQPGGLRALRSLGMIQAINNIDAIPVTGYSVFYNGEKVSIPYPYKADTAPVEKISDLVFDGNDRVIEDKTVHVKDFEDDDRERGVGFVHGKFLQNLRDIVAKEPNVTRLQGNVIEILRSKENEVVGAKVEIPGRGKEDFKAHLTFVCDGIFSRFRKELSPDHIPSVGSSFVGMSLFHANIPSKNHGHVILGTSHMPVLVYQISSEETRILCAYNSARLPKDIKSWLTTDVKPYLPKSLLPSFDKAVEDGKFRSMPNSYLPAKQNTVTGLCVIGDALNMRHPLTGGGMAVGLNDVALLIKTVGDLDFSDRETVLDELLEYHFERKQYDSVINVLSIALYSLFAADNRNLQVLQRGCFKYFERGGDCIRLPVSFLAGVLPKPFLLTKVFFSVALYSIYVNFQERGILGSPLALLEAFAILFTAAKVFTPYLFKELIG</sequence>
<comment type="subcellular location">
    <subcellularLocation>
        <location evidence="10">Endoplasmic reticulum membrane</location>
        <topology evidence="10">Multi-pass membrane protein</topology>
    </subcellularLocation>
    <subcellularLocation>
        <location evidence="2">Microsome membrane</location>
        <topology evidence="2">Multi-pass membrane protein</topology>
    </subcellularLocation>
</comment>
<dbReference type="PANTHER" id="PTHR10835">
    <property type="entry name" value="SQUALENE MONOOXYGENASE"/>
    <property type="match status" value="1"/>
</dbReference>
<keyword evidence="8 10" id="KW-0560">Oxidoreductase</keyword>
<gene>
    <name evidence="12" type="ORF">KLLA0_F15224g</name>
</gene>
<dbReference type="InterPro" id="IPR040125">
    <property type="entry name" value="Squalene_monox"/>
</dbReference>
<dbReference type="UniPathway" id="UPA00767">
    <property type="reaction ID" value="UER00752"/>
</dbReference>
<dbReference type="GO" id="GO:0005789">
    <property type="term" value="C:endoplasmic reticulum membrane"/>
    <property type="evidence" value="ECO:0007669"/>
    <property type="project" value="UniProtKB-SubCell"/>
</dbReference>
<keyword evidence="13" id="KW-1185">Reference proteome</keyword>
<dbReference type="OMA" id="AKRTFYW"/>
<dbReference type="GO" id="GO:0006696">
    <property type="term" value="P:ergosterol biosynthetic process"/>
    <property type="evidence" value="ECO:0007669"/>
    <property type="project" value="TreeGrafter"/>
</dbReference>
<dbReference type="EC" id="1.14.14.17" evidence="4 10"/>
<dbReference type="GO" id="GO:0004506">
    <property type="term" value="F:squalene monooxygenase activity"/>
    <property type="evidence" value="ECO:0007669"/>
    <property type="project" value="UniProtKB-UniRule"/>
</dbReference>
<comment type="catalytic activity">
    <reaction evidence="10">
        <text>squalene + reduced [NADPH--hemoprotein reductase] + O2 = (S)-2,3-epoxysqualene + oxidized [NADPH--hemoprotein reductase] + H2O + H(+)</text>
        <dbReference type="Rhea" id="RHEA:25282"/>
        <dbReference type="Rhea" id="RHEA-COMP:11964"/>
        <dbReference type="Rhea" id="RHEA-COMP:11965"/>
        <dbReference type="ChEBI" id="CHEBI:15377"/>
        <dbReference type="ChEBI" id="CHEBI:15378"/>
        <dbReference type="ChEBI" id="CHEBI:15379"/>
        <dbReference type="ChEBI" id="CHEBI:15440"/>
        <dbReference type="ChEBI" id="CHEBI:15441"/>
        <dbReference type="ChEBI" id="CHEBI:57618"/>
        <dbReference type="ChEBI" id="CHEBI:58210"/>
        <dbReference type="EC" id="1.14.14.17"/>
    </reaction>
</comment>
<evidence type="ECO:0000256" key="5">
    <source>
        <dbReference type="ARBA" id="ARBA00022630"/>
    </source>
</evidence>
<reference evidence="12 13" key="1">
    <citation type="journal article" date="2004" name="Nature">
        <title>Genome evolution in yeasts.</title>
        <authorList>
            <consortium name="Genolevures"/>
            <person name="Dujon B."/>
            <person name="Sherman D."/>
            <person name="Fischer G."/>
            <person name="Durrens P."/>
            <person name="Casaregola S."/>
            <person name="Lafontaine I."/>
            <person name="de Montigny J."/>
            <person name="Marck C."/>
            <person name="Neuveglise C."/>
            <person name="Talla E."/>
            <person name="Goffard N."/>
            <person name="Frangeul L."/>
            <person name="Aigle M."/>
            <person name="Anthouard V."/>
            <person name="Babour A."/>
            <person name="Barbe V."/>
            <person name="Barnay S."/>
            <person name="Blanchin S."/>
            <person name="Beckerich J.M."/>
            <person name="Beyne E."/>
            <person name="Bleykasten C."/>
            <person name="Boisrame A."/>
            <person name="Boyer J."/>
            <person name="Cattolico L."/>
            <person name="Confanioleri F."/>
            <person name="de Daruvar A."/>
            <person name="Despons L."/>
            <person name="Fabre E."/>
            <person name="Fairhead C."/>
            <person name="Ferry-Dumazet H."/>
            <person name="Groppi A."/>
            <person name="Hantraye F."/>
            <person name="Hennequin C."/>
            <person name="Jauniaux N."/>
            <person name="Joyet P."/>
            <person name="Kachouri R."/>
            <person name="Kerrest A."/>
            <person name="Koszul R."/>
            <person name="Lemaire M."/>
            <person name="Lesur I."/>
            <person name="Ma L."/>
            <person name="Muller H."/>
            <person name="Nicaud J.M."/>
            <person name="Nikolski M."/>
            <person name="Oztas S."/>
            <person name="Ozier-Kalogeropoulos O."/>
            <person name="Pellenz S."/>
            <person name="Potier S."/>
            <person name="Richard G.F."/>
            <person name="Straub M.L."/>
            <person name="Suleau A."/>
            <person name="Swennene D."/>
            <person name="Tekaia F."/>
            <person name="Wesolowski-Louvel M."/>
            <person name="Westhof E."/>
            <person name="Wirth B."/>
            <person name="Zeniou-Meyer M."/>
            <person name="Zivanovic I."/>
            <person name="Bolotin-Fukuhara M."/>
            <person name="Thierry A."/>
            <person name="Bouchier C."/>
            <person name="Caudron B."/>
            <person name="Scarpelli C."/>
            <person name="Gaillardin C."/>
            <person name="Weissenbach J."/>
            <person name="Wincker P."/>
            <person name="Souciet J.L."/>
        </authorList>
    </citation>
    <scope>NUCLEOTIDE SEQUENCE [LARGE SCALE GENOMIC DNA]</scope>
    <source>
        <strain evidence="13">ATCC 8585 / CBS 2359 / DSM 70799 / NBRC 1267 / NRRL Y-1140 / WM37</strain>
    </source>
</reference>
<comment type="function">
    <text evidence="10">Catalyzes the stereospecific oxidation of squalene to (S)-2,3-epoxysqualene, and is considered to be a rate-limiting enzyme in steroid biosynthesis.</text>
</comment>
<evidence type="ECO:0000256" key="6">
    <source>
        <dbReference type="ARBA" id="ARBA00022827"/>
    </source>
</evidence>
<dbReference type="FunCoup" id="Q6CJX6">
    <property type="interactions" value="200"/>
</dbReference>
<feature type="domain" description="Squalene epoxidase" evidence="11">
    <location>
        <begin position="205"/>
        <end position="477"/>
    </location>
</feature>
<dbReference type="HOGENOM" id="CLU_026390_0_0_1"/>
<evidence type="ECO:0000256" key="2">
    <source>
        <dbReference type="ARBA" id="ARBA00004154"/>
    </source>
</evidence>
<protein>
    <recommendedName>
        <fullName evidence="4 10">Squalene monooxygenase</fullName>
        <ecNumber evidence="4 10">1.14.14.17</ecNumber>
    </recommendedName>
</protein>
<comment type="cofactor">
    <cofactor evidence="1 10">
        <name>FAD</name>
        <dbReference type="ChEBI" id="CHEBI:57692"/>
    </cofactor>
</comment>